<sequence>MLLEVFTGRRPTGPMFVWEMSIRQWVHQALRTELASVLESGQAATARCFLLCLQSERVSLFQQYLRWVCSVQVTHLTKGCR</sequence>
<reference evidence="1" key="1">
    <citation type="submission" date="2018-04" db="EMBL/GenBank/DDBJ databases">
        <title>WGS assembly of Panicum hallii.</title>
        <authorList>
            <person name="Lovell J."/>
            <person name="Jenkins J."/>
            <person name="Lowry D."/>
            <person name="Mamidi S."/>
            <person name="Sreedasyam A."/>
            <person name="Weng X."/>
            <person name="Barry K."/>
            <person name="Bonette J."/>
            <person name="Campitelli B."/>
            <person name="Daum C."/>
            <person name="Gordon S."/>
            <person name="Gould B."/>
            <person name="Lipzen A."/>
            <person name="Macqueen A."/>
            <person name="Palacio-Mejia J."/>
            <person name="Plott C."/>
            <person name="Shakirov E."/>
            <person name="Shu S."/>
            <person name="Yoshinaga Y."/>
            <person name="Zane M."/>
            <person name="Rokhsar D."/>
            <person name="Grimwood J."/>
            <person name="Schmutz J."/>
            <person name="Juenger T."/>
        </authorList>
    </citation>
    <scope>NUCLEOTIDE SEQUENCE [LARGE SCALE GENOMIC DNA]</scope>
    <source>
        <strain evidence="1">FIL2</strain>
    </source>
</reference>
<dbReference type="Proteomes" id="UP000243499">
    <property type="component" value="Chromosome 2"/>
</dbReference>
<dbReference type="Gramene" id="PVH65069">
    <property type="protein sequence ID" value="PVH65069"/>
    <property type="gene ID" value="PAHAL_2G416500"/>
</dbReference>
<evidence type="ECO:0000313" key="1">
    <source>
        <dbReference type="EMBL" id="PVH65069.1"/>
    </source>
</evidence>
<proteinExistence type="predicted"/>
<name>A0A2T8KSD1_9POAL</name>
<gene>
    <name evidence="1" type="ORF">PAHAL_2G416500</name>
</gene>
<organism evidence="1">
    <name type="scientific">Panicum hallii</name>
    <dbReference type="NCBI Taxonomy" id="206008"/>
    <lineage>
        <taxon>Eukaryota</taxon>
        <taxon>Viridiplantae</taxon>
        <taxon>Streptophyta</taxon>
        <taxon>Embryophyta</taxon>
        <taxon>Tracheophyta</taxon>
        <taxon>Spermatophyta</taxon>
        <taxon>Magnoliopsida</taxon>
        <taxon>Liliopsida</taxon>
        <taxon>Poales</taxon>
        <taxon>Poaceae</taxon>
        <taxon>PACMAD clade</taxon>
        <taxon>Panicoideae</taxon>
        <taxon>Panicodae</taxon>
        <taxon>Paniceae</taxon>
        <taxon>Panicinae</taxon>
        <taxon>Panicum</taxon>
        <taxon>Panicum sect. Panicum</taxon>
    </lineage>
</organism>
<dbReference type="EMBL" id="CM008047">
    <property type="protein sequence ID" value="PVH65069.1"/>
    <property type="molecule type" value="Genomic_DNA"/>
</dbReference>
<dbReference type="AlphaFoldDB" id="A0A2T8KSD1"/>
<accession>A0A2T8KSD1</accession>
<protein>
    <submittedName>
        <fullName evidence="1">Uncharacterized protein</fullName>
    </submittedName>
</protein>